<dbReference type="GeneID" id="78017664"/>
<dbReference type="RefSeq" id="WP_006196529.1">
    <property type="nucleotide sequence ID" value="NZ_CAWMRI010000015.1"/>
</dbReference>
<sequence length="105" mass="10981">MADAIQNVDIDSTISALQRDLTSIPTDQAVAIINNWQQELSGTDLAEDLGELKEALLSGDTSSIAEILVDLGEDTQNAAANATGDVATKVQRLGELLSQAGNSLQ</sequence>
<comment type="caution">
    <text evidence="1">The sequence shown here is derived from an EMBL/GenBank/DDBJ whole genome shotgun (WGS) entry which is preliminary data.</text>
</comment>
<dbReference type="Proteomes" id="UP000076555">
    <property type="component" value="Unassembled WGS sequence"/>
</dbReference>
<evidence type="ECO:0000313" key="1">
    <source>
        <dbReference type="EMBL" id="KZL51606.1"/>
    </source>
</evidence>
<dbReference type="OrthoDB" id="531650at2"/>
<reference evidence="1 2" key="1">
    <citation type="submission" date="2016-04" db="EMBL/GenBank/DDBJ databases">
        <title>Draft Genome Assembly of the Bloom-forming Cyanobacterium Nodularia spumigena Strain CENA596 in Shrimp Production Ponds.</title>
        <authorList>
            <person name="Popin R.V."/>
            <person name="Rigonato J."/>
            <person name="Abreu V.A."/>
            <person name="Andreote A.P."/>
            <person name="Silveira S.B."/>
            <person name="Odebrecht C."/>
            <person name="Fiore M.F."/>
        </authorList>
    </citation>
    <scope>NUCLEOTIDE SEQUENCE [LARGE SCALE GENOMIC DNA]</scope>
    <source>
        <strain evidence="1 2">CENA596</strain>
    </source>
</reference>
<organism evidence="1 2">
    <name type="scientific">Nodularia spumigena CENA596</name>
    <dbReference type="NCBI Taxonomy" id="1819295"/>
    <lineage>
        <taxon>Bacteria</taxon>
        <taxon>Bacillati</taxon>
        <taxon>Cyanobacteriota</taxon>
        <taxon>Cyanophyceae</taxon>
        <taxon>Nostocales</taxon>
        <taxon>Nodulariaceae</taxon>
        <taxon>Nodularia</taxon>
    </lineage>
</organism>
<protein>
    <submittedName>
        <fullName evidence="1">Uncharacterized protein</fullName>
    </submittedName>
</protein>
<dbReference type="EMBL" id="LWAJ01000015">
    <property type="protein sequence ID" value="KZL51606.1"/>
    <property type="molecule type" value="Genomic_DNA"/>
</dbReference>
<dbReference type="AlphaFoldDB" id="A0A166KVV4"/>
<evidence type="ECO:0000313" key="2">
    <source>
        <dbReference type="Proteomes" id="UP000076555"/>
    </source>
</evidence>
<proteinExistence type="predicted"/>
<name>A0A166KVV4_NODSP</name>
<gene>
    <name evidence="1" type="ORF">A2T98_01385</name>
</gene>
<accession>A0A166KVV4</accession>